<evidence type="ECO:0000313" key="1">
    <source>
        <dbReference type="EMBL" id="EFL45302.1"/>
    </source>
</evidence>
<protein>
    <submittedName>
        <fullName evidence="1">Uncharacterized protein</fullName>
    </submittedName>
</protein>
<accession>E1KTB1</accession>
<organism evidence="1 2">
    <name type="scientific">Prevotella disiens FB035-09AN</name>
    <dbReference type="NCBI Taxonomy" id="866771"/>
    <lineage>
        <taxon>Bacteria</taxon>
        <taxon>Pseudomonadati</taxon>
        <taxon>Bacteroidota</taxon>
        <taxon>Bacteroidia</taxon>
        <taxon>Bacteroidales</taxon>
        <taxon>Prevotellaceae</taxon>
        <taxon>Prevotella</taxon>
    </lineage>
</organism>
<dbReference type="STRING" id="866771.HMPREF9296_0386"/>
<comment type="caution">
    <text evidence="1">The sequence shown here is derived from an EMBL/GenBank/DDBJ whole genome shotgun (WGS) entry which is preliminary data.</text>
</comment>
<evidence type="ECO:0000313" key="2">
    <source>
        <dbReference type="Proteomes" id="UP000003610"/>
    </source>
</evidence>
<dbReference type="Proteomes" id="UP000003610">
    <property type="component" value="Unassembled WGS sequence"/>
</dbReference>
<dbReference type="EMBL" id="AEDO01000052">
    <property type="protein sequence ID" value="EFL45302.1"/>
    <property type="molecule type" value="Genomic_DNA"/>
</dbReference>
<dbReference type="AlphaFoldDB" id="E1KTB1"/>
<name>E1KTB1_9BACT</name>
<gene>
    <name evidence="1" type="ORF">HMPREF9296_0386</name>
</gene>
<sequence length="265" mass="30841">MVISHIEIATFSLFHYERCTFASFPMLHNMRNEEDGCCSLFIRKGSTGLVAFKRSMPFGLSGKSPHLRVVFSAKTLCKPAPLPLFCYKKDELLRALPEKSAYSDLWTHKKNVAMDKQKVNTTSSMNRKGYSSSSHYRINPTAEKSEQVLAIKFVQWDVPPLESLCNSKVYLLRMKLNRGECMSREDELLRAWLEKKNWLCEAVNSNTYFRTAVPLQGYRFDFFDVLKKYLVNQYGQWTECYAPDRTSLRAYLYGRINQIVEIPKY</sequence>
<reference evidence="1 2" key="1">
    <citation type="submission" date="2010-08" db="EMBL/GenBank/DDBJ databases">
        <authorList>
            <person name="Durkin A.S."/>
            <person name="Madupu R."/>
            <person name="Torralba M."/>
            <person name="Gillis M."/>
            <person name="Methe B."/>
            <person name="Sutton G."/>
            <person name="Nelson K.E."/>
        </authorList>
    </citation>
    <scope>NUCLEOTIDE SEQUENCE [LARGE SCALE GENOMIC DNA]</scope>
    <source>
        <strain evidence="1 2">FB035-09AN</strain>
    </source>
</reference>
<proteinExistence type="predicted"/>